<protein>
    <recommendedName>
        <fullName evidence="3">Secreted protein/lipoprotein</fullName>
    </recommendedName>
</protein>
<reference evidence="1 2" key="1">
    <citation type="submission" date="2020-11" db="EMBL/GenBank/DDBJ databases">
        <title>Pseudonocardia abyssalis sp. nov. and Pseudonocardia oceani sp. nov., description and phylogenomic analysis of two novel actinomycetes isolated from the deep Southern Ocean.</title>
        <authorList>
            <person name="Parra J."/>
        </authorList>
    </citation>
    <scope>NUCLEOTIDE SEQUENCE [LARGE SCALE GENOMIC DNA]</scope>
    <source>
        <strain evidence="1 2">KRD-168</strain>
    </source>
</reference>
<sequence length="124" mass="13316">MWEDFVVAGTTSDWQSAELGRHATGVALTNLSRGLYADSANGLVTRGEPLLSPEVSSVEPVDAPVRVVVTDCGDSTNWLKYREEDDSLATEGPGGRRLINAVVERQSDGSWKVSDYGVQELGSC</sequence>
<organism evidence="1 2">
    <name type="scientific">Pseudonocardia abyssalis</name>
    <dbReference type="NCBI Taxonomy" id="2792008"/>
    <lineage>
        <taxon>Bacteria</taxon>
        <taxon>Bacillati</taxon>
        <taxon>Actinomycetota</taxon>
        <taxon>Actinomycetes</taxon>
        <taxon>Pseudonocardiales</taxon>
        <taxon>Pseudonocardiaceae</taxon>
        <taxon>Pseudonocardia</taxon>
    </lineage>
</organism>
<gene>
    <name evidence="1" type="ORF">I4I81_29765</name>
</gene>
<keyword evidence="2" id="KW-1185">Reference proteome</keyword>
<accession>A0ABS6V1T0</accession>
<evidence type="ECO:0008006" key="3">
    <source>
        <dbReference type="Google" id="ProtNLM"/>
    </source>
</evidence>
<dbReference type="Proteomes" id="UP000694287">
    <property type="component" value="Unassembled WGS sequence"/>
</dbReference>
<evidence type="ECO:0000313" key="2">
    <source>
        <dbReference type="Proteomes" id="UP000694287"/>
    </source>
</evidence>
<name>A0ABS6V1T0_9PSEU</name>
<proteinExistence type="predicted"/>
<comment type="caution">
    <text evidence="1">The sequence shown here is derived from an EMBL/GenBank/DDBJ whole genome shotgun (WGS) entry which is preliminary data.</text>
</comment>
<dbReference type="EMBL" id="JADQDK010000001">
    <property type="protein sequence ID" value="MBW0138420.1"/>
    <property type="molecule type" value="Genomic_DNA"/>
</dbReference>
<evidence type="ECO:0000313" key="1">
    <source>
        <dbReference type="EMBL" id="MBW0138420.1"/>
    </source>
</evidence>